<feature type="domain" description="Polysaccharide chain length determinant N-terminal" evidence="9">
    <location>
        <begin position="5"/>
        <end position="90"/>
    </location>
</feature>
<accession>A0ABQ1U9D5</accession>
<protein>
    <recommendedName>
        <fullName evidence="9">Polysaccharide chain length determinant N-terminal domain-containing protein</fullName>
    </recommendedName>
</protein>
<keyword evidence="3" id="KW-1003">Cell membrane</keyword>
<dbReference type="InterPro" id="IPR027417">
    <property type="entry name" value="P-loop_NTPase"/>
</dbReference>
<dbReference type="PANTHER" id="PTHR32309">
    <property type="entry name" value="TYROSINE-PROTEIN KINASE"/>
    <property type="match status" value="1"/>
</dbReference>
<evidence type="ECO:0000256" key="3">
    <source>
        <dbReference type="ARBA" id="ARBA00022475"/>
    </source>
</evidence>
<dbReference type="Pfam" id="PF02706">
    <property type="entry name" value="Wzz"/>
    <property type="match status" value="1"/>
</dbReference>
<dbReference type="RefSeq" id="WP_188486786.1">
    <property type="nucleotide sequence ID" value="NZ_BMCS01000001.1"/>
</dbReference>
<dbReference type="InterPro" id="IPR050445">
    <property type="entry name" value="Bact_polysacc_biosynth/exp"/>
</dbReference>
<reference evidence="11" key="1">
    <citation type="journal article" date="2019" name="Int. J. Syst. Evol. Microbiol.">
        <title>The Global Catalogue of Microorganisms (GCM) 10K type strain sequencing project: providing services to taxonomists for standard genome sequencing and annotation.</title>
        <authorList>
            <consortium name="The Broad Institute Genomics Platform"/>
            <consortium name="The Broad Institute Genome Sequencing Center for Infectious Disease"/>
            <person name="Wu L."/>
            <person name="Ma J."/>
        </authorList>
    </citation>
    <scope>NUCLEOTIDE SEQUENCE [LARGE SCALE GENOMIC DNA]</scope>
    <source>
        <strain evidence="11">CCM 7855</strain>
    </source>
</reference>
<dbReference type="Proteomes" id="UP000632454">
    <property type="component" value="Unassembled WGS sequence"/>
</dbReference>
<evidence type="ECO:0000256" key="4">
    <source>
        <dbReference type="ARBA" id="ARBA00022692"/>
    </source>
</evidence>
<comment type="subcellular location">
    <subcellularLocation>
        <location evidence="1">Cell membrane</location>
        <topology evidence="1">Multi-pass membrane protein</topology>
    </subcellularLocation>
</comment>
<evidence type="ECO:0000313" key="10">
    <source>
        <dbReference type="EMBL" id="GGF12878.1"/>
    </source>
</evidence>
<comment type="caution">
    <text evidence="10">The sequence shown here is derived from an EMBL/GenBank/DDBJ whole genome shotgun (WGS) entry which is preliminary data.</text>
</comment>
<evidence type="ECO:0000256" key="1">
    <source>
        <dbReference type="ARBA" id="ARBA00004651"/>
    </source>
</evidence>
<keyword evidence="6 8" id="KW-0472">Membrane</keyword>
<comment type="similarity">
    <text evidence="2">Belongs to the CpsC/CapA family.</text>
</comment>
<sequence>MNDRIDLVGAFRRRWRVVVVAMLLGVIAGAAYSMTLGHEYVSTSRLYVSVQALSGASGDPLQNSQAAQQRLVSYASLATSTAVTDAVSQQMEMPASDLAGRITVSYPPGTVLLDIAASSTSPESAQQLTAAVDDALQRLVARIETPAGGGSPAATLSVVDPPTSGAVTGTSAGTIVGAGLVGGLVIGLMVLYARERFDHTVRTTDDLVAAVGIDVVDTAVTEREAGKATRSVHTGADNPLAIRSLRSQLQRGSTDRLVVLVTGVGAATGPVADQLARSFVDSAVDTILVRAHLPLDDATAQNMTPGLAEVLAGSAELTDAIVHTPGSYDVLPAGHLTDDAANLLSSDRCDEVIDRLAAERGCVVIDASQLVGSPETAAIARVSAAVVVVVGLETMTVDELRSQLSPLTEMSHGGEQQPRLIAITSRTPRSRRLGSLRGVVGAATGTVRGRTTRVTSERTAATDLGTDSYPVVAAPMESVNSADFAHTPSTATITSDEPVETTEPVETAESVTTAEPVETTESVELDESDHTSPTEGGGSSASATRRIGTGSSYRAPGAPVRRTFPRQVHAGTTPADQKRGTGMRQRWRGL</sequence>
<feature type="region of interest" description="Disordered" evidence="7">
    <location>
        <begin position="482"/>
        <end position="590"/>
    </location>
</feature>
<proteinExistence type="inferred from homology"/>
<evidence type="ECO:0000256" key="5">
    <source>
        <dbReference type="ARBA" id="ARBA00022989"/>
    </source>
</evidence>
<evidence type="ECO:0000256" key="2">
    <source>
        <dbReference type="ARBA" id="ARBA00006683"/>
    </source>
</evidence>
<evidence type="ECO:0000259" key="9">
    <source>
        <dbReference type="Pfam" id="PF02706"/>
    </source>
</evidence>
<evidence type="ECO:0000313" key="11">
    <source>
        <dbReference type="Proteomes" id="UP000632454"/>
    </source>
</evidence>
<organism evidence="10 11">
    <name type="scientific">Williamsia phyllosphaerae</name>
    <dbReference type="NCBI Taxonomy" id="885042"/>
    <lineage>
        <taxon>Bacteria</taxon>
        <taxon>Bacillati</taxon>
        <taxon>Actinomycetota</taxon>
        <taxon>Actinomycetes</taxon>
        <taxon>Mycobacteriales</taxon>
        <taxon>Nocardiaceae</taxon>
        <taxon>Williamsia</taxon>
    </lineage>
</organism>
<dbReference type="EMBL" id="BMCS01000001">
    <property type="protein sequence ID" value="GGF12878.1"/>
    <property type="molecule type" value="Genomic_DNA"/>
</dbReference>
<gene>
    <name evidence="10" type="ORF">GCM10007298_05970</name>
</gene>
<keyword evidence="11" id="KW-1185">Reference proteome</keyword>
<feature type="compositionally biased region" description="Low complexity" evidence="7">
    <location>
        <begin position="501"/>
        <end position="520"/>
    </location>
</feature>
<dbReference type="PANTHER" id="PTHR32309:SF31">
    <property type="entry name" value="CAPSULAR EXOPOLYSACCHARIDE FAMILY"/>
    <property type="match status" value="1"/>
</dbReference>
<evidence type="ECO:0000256" key="8">
    <source>
        <dbReference type="SAM" id="Phobius"/>
    </source>
</evidence>
<dbReference type="SUPFAM" id="SSF52540">
    <property type="entry name" value="P-loop containing nucleoside triphosphate hydrolases"/>
    <property type="match status" value="1"/>
</dbReference>
<feature type="transmembrane region" description="Helical" evidence="8">
    <location>
        <begin position="172"/>
        <end position="193"/>
    </location>
</feature>
<keyword evidence="4 8" id="KW-0812">Transmembrane</keyword>
<dbReference type="Gene3D" id="3.40.50.300">
    <property type="entry name" value="P-loop containing nucleotide triphosphate hydrolases"/>
    <property type="match status" value="1"/>
</dbReference>
<dbReference type="InterPro" id="IPR003856">
    <property type="entry name" value="LPS_length_determ_N"/>
</dbReference>
<evidence type="ECO:0000256" key="7">
    <source>
        <dbReference type="SAM" id="MobiDB-lite"/>
    </source>
</evidence>
<name>A0ABQ1U9D5_9NOCA</name>
<keyword evidence="5 8" id="KW-1133">Transmembrane helix</keyword>
<evidence type="ECO:0000256" key="6">
    <source>
        <dbReference type="ARBA" id="ARBA00023136"/>
    </source>
</evidence>